<sequence length="245" mass="26743">MLEPNLVPAQWIRPASVPVESLYSGCCRSSVPGNLAALVAYHVVIHLHHARCPCGLASVVIGVVEASRRLVRNYRGHKLGEIFGSESHQYFAAGTSNLNGIGKKSVEWDLNDWRWDGGFDLSIVENGKGEAEKRRRIVVVEEDESYRGSGSLSLKLGGHAFPVVEADLANGKKSKPQGGSSSHSTCQVEGCGADLSDSKDYHRRHKVCEMHAKASSAVVRNAIQRFCQQCSRLVQLIHSIGTHYV</sequence>
<proteinExistence type="predicted"/>
<protein>
    <recommendedName>
        <fullName evidence="5">SBP-type domain-containing protein</fullName>
    </recommendedName>
</protein>
<keyword evidence="1" id="KW-0479">Metal-binding</keyword>
<keyword evidence="3" id="KW-0862">Zinc</keyword>
<organism evidence="6 7">
    <name type="scientific">Ensete ventricosum</name>
    <name type="common">Abyssinian banana</name>
    <name type="synonym">Musa ensete</name>
    <dbReference type="NCBI Taxonomy" id="4639"/>
    <lineage>
        <taxon>Eukaryota</taxon>
        <taxon>Viridiplantae</taxon>
        <taxon>Streptophyta</taxon>
        <taxon>Embryophyta</taxon>
        <taxon>Tracheophyta</taxon>
        <taxon>Spermatophyta</taxon>
        <taxon>Magnoliopsida</taxon>
        <taxon>Liliopsida</taxon>
        <taxon>Zingiberales</taxon>
        <taxon>Musaceae</taxon>
        <taxon>Ensete</taxon>
    </lineage>
</organism>
<dbReference type="EMBL" id="AMZH03022751">
    <property type="protein sequence ID" value="RRT37053.1"/>
    <property type="molecule type" value="Genomic_DNA"/>
</dbReference>
<dbReference type="PANTHER" id="PTHR31251">
    <property type="entry name" value="SQUAMOSA PROMOTER-BINDING-LIKE PROTEIN 4"/>
    <property type="match status" value="1"/>
</dbReference>
<dbReference type="SUPFAM" id="SSF103612">
    <property type="entry name" value="SBT domain"/>
    <property type="match status" value="1"/>
</dbReference>
<reference evidence="6 7" key="1">
    <citation type="journal article" date="2014" name="Agronomy (Basel)">
        <title>A Draft Genome Sequence for Ensete ventricosum, the Drought-Tolerant Tree Against Hunger.</title>
        <authorList>
            <person name="Harrison J."/>
            <person name="Moore K.A."/>
            <person name="Paszkiewicz K."/>
            <person name="Jones T."/>
            <person name="Grant M."/>
            <person name="Ambacheew D."/>
            <person name="Muzemil S."/>
            <person name="Studholme D.J."/>
        </authorList>
    </citation>
    <scope>NUCLEOTIDE SEQUENCE [LARGE SCALE GENOMIC DNA]</scope>
</reference>
<dbReference type="PANTHER" id="PTHR31251:SF226">
    <property type="entry name" value="SQUAMOSA PROMOTER-BINDING-LIKE PROTEIN 6"/>
    <property type="match status" value="1"/>
</dbReference>
<dbReference type="Proteomes" id="UP000287651">
    <property type="component" value="Unassembled WGS sequence"/>
</dbReference>
<dbReference type="Gene3D" id="4.10.1100.10">
    <property type="entry name" value="Transcription factor, SBP-box domain"/>
    <property type="match status" value="1"/>
</dbReference>
<evidence type="ECO:0000256" key="1">
    <source>
        <dbReference type="ARBA" id="ARBA00022723"/>
    </source>
</evidence>
<dbReference type="InterPro" id="IPR004333">
    <property type="entry name" value="SBP_dom"/>
</dbReference>
<dbReference type="GO" id="GO:0008270">
    <property type="term" value="F:zinc ion binding"/>
    <property type="evidence" value="ECO:0007669"/>
    <property type="project" value="UniProtKB-KW"/>
</dbReference>
<dbReference type="PROSITE" id="PS51141">
    <property type="entry name" value="ZF_SBP"/>
    <property type="match status" value="1"/>
</dbReference>
<evidence type="ECO:0000313" key="7">
    <source>
        <dbReference type="Proteomes" id="UP000287651"/>
    </source>
</evidence>
<comment type="caution">
    <text evidence="6">The sequence shown here is derived from an EMBL/GenBank/DDBJ whole genome shotgun (WGS) entry which is preliminary data.</text>
</comment>
<evidence type="ECO:0000259" key="5">
    <source>
        <dbReference type="PROSITE" id="PS51141"/>
    </source>
</evidence>
<dbReference type="GO" id="GO:0003677">
    <property type="term" value="F:DNA binding"/>
    <property type="evidence" value="ECO:0007669"/>
    <property type="project" value="InterPro"/>
</dbReference>
<evidence type="ECO:0000256" key="4">
    <source>
        <dbReference type="PROSITE-ProRule" id="PRU00470"/>
    </source>
</evidence>
<evidence type="ECO:0000256" key="3">
    <source>
        <dbReference type="ARBA" id="ARBA00022833"/>
    </source>
</evidence>
<accession>A0A426XC49</accession>
<dbReference type="AlphaFoldDB" id="A0A426XC49"/>
<gene>
    <name evidence="6" type="ORF">B296_00052067</name>
</gene>
<name>A0A426XC49_ENSVE</name>
<dbReference type="InterPro" id="IPR036893">
    <property type="entry name" value="SBP_sf"/>
</dbReference>
<keyword evidence="2 4" id="KW-0863">Zinc-finger</keyword>
<dbReference type="GO" id="GO:0005634">
    <property type="term" value="C:nucleus"/>
    <property type="evidence" value="ECO:0007669"/>
    <property type="project" value="InterPro"/>
</dbReference>
<dbReference type="Pfam" id="PF03110">
    <property type="entry name" value="SBP"/>
    <property type="match status" value="1"/>
</dbReference>
<evidence type="ECO:0000313" key="6">
    <source>
        <dbReference type="EMBL" id="RRT37053.1"/>
    </source>
</evidence>
<dbReference type="InterPro" id="IPR044817">
    <property type="entry name" value="SBP-like"/>
</dbReference>
<feature type="domain" description="SBP-type" evidence="5">
    <location>
        <begin position="183"/>
        <end position="245"/>
    </location>
</feature>
<evidence type="ECO:0000256" key="2">
    <source>
        <dbReference type="ARBA" id="ARBA00022771"/>
    </source>
</evidence>